<organism evidence="3 4">
    <name type="scientific">Pararhizobium capsulatum DSM 1112</name>
    <dbReference type="NCBI Taxonomy" id="1121113"/>
    <lineage>
        <taxon>Bacteria</taxon>
        <taxon>Pseudomonadati</taxon>
        <taxon>Pseudomonadota</taxon>
        <taxon>Alphaproteobacteria</taxon>
        <taxon>Hyphomicrobiales</taxon>
        <taxon>Rhizobiaceae</taxon>
        <taxon>Rhizobium/Agrobacterium group</taxon>
        <taxon>Pararhizobium</taxon>
    </lineage>
</organism>
<gene>
    <name evidence="3" type="ORF">QO002_001831</name>
</gene>
<dbReference type="Pfam" id="PF13148">
    <property type="entry name" value="DUF3987"/>
    <property type="match status" value="1"/>
</dbReference>
<proteinExistence type="predicted"/>
<name>A0ABU0BN56_9HYPH</name>
<dbReference type="Proteomes" id="UP001230207">
    <property type="component" value="Unassembled WGS sequence"/>
</dbReference>
<comment type="caution">
    <text evidence="3">The sequence shown here is derived from an EMBL/GenBank/DDBJ whole genome shotgun (WGS) entry which is preliminary data.</text>
</comment>
<feature type="region of interest" description="Disordered" evidence="1">
    <location>
        <begin position="1"/>
        <end position="30"/>
    </location>
</feature>
<dbReference type="InterPro" id="IPR025048">
    <property type="entry name" value="DUF3987"/>
</dbReference>
<protein>
    <recommendedName>
        <fullName evidence="2">DUF6371 domain-containing protein</fullName>
    </recommendedName>
</protein>
<feature type="domain" description="DUF6371" evidence="2">
    <location>
        <begin position="116"/>
        <end position="175"/>
    </location>
</feature>
<dbReference type="EMBL" id="JAUSVF010000001">
    <property type="protein sequence ID" value="MDQ0319693.1"/>
    <property type="molecule type" value="Genomic_DNA"/>
</dbReference>
<feature type="compositionally biased region" description="Polar residues" evidence="1">
    <location>
        <begin position="1"/>
        <end position="16"/>
    </location>
</feature>
<evidence type="ECO:0000313" key="3">
    <source>
        <dbReference type="EMBL" id="MDQ0319693.1"/>
    </source>
</evidence>
<dbReference type="Gene3D" id="3.40.1360.10">
    <property type="match status" value="1"/>
</dbReference>
<dbReference type="CDD" id="cd01029">
    <property type="entry name" value="TOPRIM_primases"/>
    <property type="match status" value="1"/>
</dbReference>
<keyword evidence="4" id="KW-1185">Reference proteome</keyword>
<dbReference type="Pfam" id="PF19898">
    <property type="entry name" value="DUF6371"/>
    <property type="match status" value="1"/>
</dbReference>
<evidence type="ECO:0000256" key="1">
    <source>
        <dbReference type="SAM" id="MobiDB-lite"/>
    </source>
</evidence>
<sequence length="721" mass="78257">MSNNATFPPLANNATDFNDPASPPEWKPIVPNGSAPLTDVMLRRAAMYGYTFTKKWNYYNEQGQLLFHIVRYERASAGTTPAEKMIFPFTWCEGPNGHRQWRRQAWPSARPPFNLRALIAGPEKPVIVVEGEKAADAGSRLFPEYIVLASSGGSNAAGKTDWAPLKGRAVTIWPDNDDAGRKYADEVAQLATVAGAASVRIVNVPSNFPPKWDLADAVPPGTDLTQLLTSAERPVSSVETPTPLLPESPPEEPFPVAALRPLRAVVEAVQGMTLAPMAIPAASALAVASLAVQGFRDVETLGGKRPLSLYVLTIAQSGERKSSCDEVIMEALRQFEKNEDAVRRDAVSAWSSNQALWKSDKEQLLAEAKKKTENRKSIEDGLSKLGAEPAPPPLAERTVTEPTYEGLTRKFSEGMPTLGIFSDEGGQFLGGYAMSPDNRQKTLTALNDLWQGNTIRRTRSGEGTSTLYGRRLAVHLMVQPEVARNFMADPLSTGTGFLPRFLICEPPSTVGTRFQAKIKRNNAPLSDFGARLKAILETALPMDNATRELMPTLLPLSDAARALLSGYADDVELKQAPSGAYSSIQGYASKSAEQAARIAGVLTAWGDLRAKEVTAATMSDAISLAKFYLSDALKLTNSANVSREVANAEALRKWLLESCERQLVTPRDILQYGPSRLREGPKVQTAIALLVKHGWLVRLPDGAVVDGAPRKEAYRIVKGAQ</sequence>
<dbReference type="InterPro" id="IPR045951">
    <property type="entry name" value="DUF6371"/>
</dbReference>
<reference evidence="3 4" key="1">
    <citation type="submission" date="2023-07" db="EMBL/GenBank/DDBJ databases">
        <title>Genomic Encyclopedia of Type Strains, Phase IV (KMG-IV): sequencing the most valuable type-strain genomes for metagenomic binning, comparative biology and taxonomic classification.</title>
        <authorList>
            <person name="Goeker M."/>
        </authorList>
    </citation>
    <scope>NUCLEOTIDE SEQUENCE [LARGE SCALE GENOMIC DNA]</scope>
    <source>
        <strain evidence="3 4">DSM 1112</strain>
    </source>
</reference>
<accession>A0ABU0BN56</accession>
<feature type="region of interest" description="Disordered" evidence="1">
    <location>
        <begin position="231"/>
        <end position="250"/>
    </location>
</feature>
<feature type="compositionally biased region" description="Basic and acidic residues" evidence="1">
    <location>
        <begin position="368"/>
        <end position="382"/>
    </location>
</feature>
<dbReference type="InterPro" id="IPR034154">
    <property type="entry name" value="TOPRIM_DnaG/twinkle"/>
</dbReference>
<dbReference type="RefSeq" id="WP_307228794.1">
    <property type="nucleotide sequence ID" value="NZ_JAUSVF010000001.1"/>
</dbReference>
<evidence type="ECO:0000259" key="2">
    <source>
        <dbReference type="Pfam" id="PF19898"/>
    </source>
</evidence>
<feature type="region of interest" description="Disordered" evidence="1">
    <location>
        <begin position="368"/>
        <end position="397"/>
    </location>
</feature>
<evidence type="ECO:0000313" key="4">
    <source>
        <dbReference type="Proteomes" id="UP001230207"/>
    </source>
</evidence>